<feature type="transmembrane region" description="Helical" evidence="7">
    <location>
        <begin position="310"/>
        <end position="330"/>
    </location>
</feature>
<dbReference type="Proteomes" id="UP000479132">
    <property type="component" value="Unassembled WGS sequence"/>
</dbReference>
<dbReference type="GO" id="GO:0005384">
    <property type="term" value="F:manganese ion transmembrane transporter activity"/>
    <property type="evidence" value="ECO:0007669"/>
    <property type="project" value="TreeGrafter"/>
</dbReference>
<sequence length="440" mass="45852">MKKRFLNILFWAVISAAFIGPGTITTAAAAGAEFGYSLIWALVFSTVACIVLQEASARLTMSSGINLGEALKKYLNVSPVMSGLLGMIVGAVILGCAAYEAGNILGAVAGITLIYKIPAYWIVLAMGGIVLPLFWYGTVESVAKVMGVLVAFMGICFLITAVLMKPDLGAVAQSLVIPEIPDGSSMLILALIGTTVVPYNLFLGSGIASGQDLKEMRWSLSIAIGLGGLISIGVLIVGTAITGSFTFDGLASALTQQLGGWASLLLGLGLFAAGLSSSITAPLAAAVTAQSVADDEDKAKGGKWAEPGRNFRAVWMGVLLIGLAFGASQVQPVPAIILAQALNGIILPMVAVALLILVNNLELMTQKAANTVGVNILMSIVVFITIIIGVRNVARALSTSLPVELVNETYILITSVVISVLISWPVYRMIKKLRGENLKE</sequence>
<evidence type="ECO:0000256" key="4">
    <source>
        <dbReference type="ARBA" id="ARBA00022847"/>
    </source>
</evidence>
<feature type="transmembrane region" description="Helical" evidence="7">
    <location>
        <begin position="184"/>
        <end position="208"/>
    </location>
</feature>
<feature type="transmembrane region" description="Helical" evidence="7">
    <location>
        <begin position="39"/>
        <end position="59"/>
    </location>
</feature>
<evidence type="ECO:0000256" key="7">
    <source>
        <dbReference type="SAM" id="Phobius"/>
    </source>
</evidence>
<organism evidence="8 9">
    <name type="scientific">Fodinibius halophilus</name>
    <dbReference type="NCBI Taxonomy" id="1736908"/>
    <lineage>
        <taxon>Bacteria</taxon>
        <taxon>Pseudomonadati</taxon>
        <taxon>Balneolota</taxon>
        <taxon>Balneolia</taxon>
        <taxon>Balneolales</taxon>
        <taxon>Balneolaceae</taxon>
        <taxon>Fodinibius</taxon>
    </lineage>
</organism>
<dbReference type="GO" id="GO:0015293">
    <property type="term" value="F:symporter activity"/>
    <property type="evidence" value="ECO:0007669"/>
    <property type="project" value="UniProtKB-KW"/>
</dbReference>
<dbReference type="InterPro" id="IPR001046">
    <property type="entry name" value="NRAMP_fam"/>
</dbReference>
<dbReference type="Pfam" id="PF01566">
    <property type="entry name" value="Nramp"/>
    <property type="match status" value="1"/>
</dbReference>
<feature type="transmembrane region" description="Helical" evidence="7">
    <location>
        <begin position="370"/>
        <end position="390"/>
    </location>
</feature>
<dbReference type="NCBIfam" id="NF037982">
    <property type="entry name" value="Nramp_1"/>
    <property type="match status" value="1"/>
</dbReference>
<keyword evidence="2" id="KW-0813">Transport</keyword>
<feature type="transmembrane region" description="Helical" evidence="7">
    <location>
        <begin position="261"/>
        <end position="289"/>
    </location>
</feature>
<evidence type="ECO:0000313" key="9">
    <source>
        <dbReference type="Proteomes" id="UP000479132"/>
    </source>
</evidence>
<feature type="transmembrane region" description="Helical" evidence="7">
    <location>
        <begin position="336"/>
        <end position="358"/>
    </location>
</feature>
<evidence type="ECO:0000313" key="8">
    <source>
        <dbReference type="EMBL" id="NGP89989.1"/>
    </source>
</evidence>
<dbReference type="GO" id="GO:0015086">
    <property type="term" value="F:cadmium ion transmembrane transporter activity"/>
    <property type="evidence" value="ECO:0007669"/>
    <property type="project" value="TreeGrafter"/>
</dbReference>
<comment type="caution">
    <text evidence="8">The sequence shown here is derived from an EMBL/GenBank/DDBJ whole genome shotgun (WGS) entry which is preliminary data.</text>
</comment>
<dbReference type="PANTHER" id="PTHR11706:SF33">
    <property type="entry name" value="NATURAL RESISTANCE-ASSOCIATED MACROPHAGE PROTEIN 2"/>
    <property type="match status" value="1"/>
</dbReference>
<reference evidence="8 9" key="1">
    <citation type="submission" date="2020-02" db="EMBL/GenBank/DDBJ databases">
        <title>Aliifodinibius halophilus 2W32, complete genome.</title>
        <authorList>
            <person name="Li Y."/>
            <person name="Wu S."/>
        </authorList>
    </citation>
    <scope>NUCLEOTIDE SEQUENCE [LARGE SCALE GENOMIC DNA]</scope>
    <source>
        <strain evidence="8 9">2W32</strain>
    </source>
</reference>
<comment type="subcellular location">
    <subcellularLocation>
        <location evidence="1">Membrane</location>
        <topology evidence="1">Multi-pass membrane protein</topology>
    </subcellularLocation>
</comment>
<name>A0A6M1T799_9BACT</name>
<keyword evidence="5 7" id="KW-1133">Transmembrane helix</keyword>
<gene>
    <name evidence="8" type="ORF">G3569_16640</name>
</gene>
<feature type="transmembrane region" description="Helical" evidence="7">
    <location>
        <begin position="145"/>
        <end position="164"/>
    </location>
</feature>
<evidence type="ECO:0000256" key="6">
    <source>
        <dbReference type="ARBA" id="ARBA00023136"/>
    </source>
</evidence>
<feature type="transmembrane region" description="Helical" evidence="7">
    <location>
        <begin position="410"/>
        <end position="430"/>
    </location>
</feature>
<keyword evidence="3 7" id="KW-0812">Transmembrane</keyword>
<dbReference type="PANTHER" id="PTHR11706">
    <property type="entry name" value="SOLUTE CARRIER PROTEIN FAMILY 11 MEMBER"/>
    <property type="match status" value="1"/>
</dbReference>
<evidence type="ECO:0000256" key="5">
    <source>
        <dbReference type="ARBA" id="ARBA00022989"/>
    </source>
</evidence>
<dbReference type="EMBL" id="JAALLS010000029">
    <property type="protein sequence ID" value="NGP89989.1"/>
    <property type="molecule type" value="Genomic_DNA"/>
</dbReference>
<dbReference type="GO" id="GO:0034755">
    <property type="term" value="P:iron ion transmembrane transport"/>
    <property type="evidence" value="ECO:0007669"/>
    <property type="project" value="TreeGrafter"/>
</dbReference>
<keyword evidence="9" id="KW-1185">Reference proteome</keyword>
<dbReference type="GO" id="GO:0005886">
    <property type="term" value="C:plasma membrane"/>
    <property type="evidence" value="ECO:0007669"/>
    <property type="project" value="TreeGrafter"/>
</dbReference>
<evidence type="ECO:0000256" key="2">
    <source>
        <dbReference type="ARBA" id="ARBA00022448"/>
    </source>
</evidence>
<evidence type="ECO:0000256" key="3">
    <source>
        <dbReference type="ARBA" id="ARBA00022692"/>
    </source>
</evidence>
<keyword evidence="4" id="KW-0769">Symport</keyword>
<proteinExistence type="predicted"/>
<dbReference type="AlphaFoldDB" id="A0A6M1T799"/>
<feature type="transmembrane region" description="Helical" evidence="7">
    <location>
        <begin position="119"/>
        <end position="138"/>
    </location>
</feature>
<feature type="transmembrane region" description="Helical" evidence="7">
    <location>
        <begin position="80"/>
        <end position="99"/>
    </location>
</feature>
<protein>
    <submittedName>
        <fullName evidence="8">Divalent metal cation transporter</fullName>
    </submittedName>
</protein>
<feature type="transmembrane region" description="Helical" evidence="7">
    <location>
        <begin position="220"/>
        <end position="241"/>
    </location>
</feature>
<keyword evidence="6 7" id="KW-0472">Membrane</keyword>
<evidence type="ECO:0000256" key="1">
    <source>
        <dbReference type="ARBA" id="ARBA00004141"/>
    </source>
</evidence>
<dbReference type="RefSeq" id="WP_165271216.1">
    <property type="nucleotide sequence ID" value="NZ_JAALLS010000029.1"/>
</dbReference>
<dbReference type="PRINTS" id="PR00447">
    <property type="entry name" value="NATRESASSCMP"/>
</dbReference>
<accession>A0A6M1T799</accession>